<dbReference type="Proteomes" id="UP000321629">
    <property type="component" value="Unassembled WGS sequence"/>
</dbReference>
<reference evidence="9 10" key="1">
    <citation type="submission" date="2019-07" db="EMBL/GenBank/DDBJ databases">
        <title>Rapid identification of Enteric Bacteria from Whole Genome Sequences (WGS) using Average Nucleotide Identity (ANI).</title>
        <authorList>
            <person name="Lane C."/>
        </authorList>
    </citation>
    <scope>NUCLEOTIDE SEQUENCE [LARGE SCALE GENOMIC DNA]</scope>
    <source>
        <strain evidence="9 10">2016D-0084</strain>
    </source>
</reference>
<name>A0A5C7DXP8_9BACT</name>
<keyword evidence="6" id="KW-0460">Magnesium</keyword>
<evidence type="ECO:0000256" key="4">
    <source>
        <dbReference type="ARBA" id="ARBA00022695"/>
    </source>
</evidence>
<proteinExistence type="inferred from homology"/>
<dbReference type="Gene3D" id="3.30.460.10">
    <property type="entry name" value="Beta Polymerase, domain 2"/>
    <property type="match status" value="1"/>
</dbReference>
<evidence type="ECO:0000259" key="8">
    <source>
        <dbReference type="Pfam" id="PF01743"/>
    </source>
</evidence>
<dbReference type="Gene3D" id="1.10.3090.10">
    <property type="entry name" value="cca-adding enzyme, domain 2"/>
    <property type="match status" value="1"/>
</dbReference>
<evidence type="ECO:0000256" key="5">
    <source>
        <dbReference type="ARBA" id="ARBA00022723"/>
    </source>
</evidence>
<dbReference type="PANTHER" id="PTHR46173:SF1">
    <property type="entry name" value="CCA TRNA NUCLEOTIDYLTRANSFERASE 1, MITOCHONDRIAL"/>
    <property type="match status" value="1"/>
</dbReference>
<keyword evidence="5" id="KW-0479">Metal-binding</keyword>
<evidence type="ECO:0000256" key="1">
    <source>
        <dbReference type="ARBA" id="ARBA00001946"/>
    </source>
</evidence>
<evidence type="ECO:0000313" key="10">
    <source>
        <dbReference type="Proteomes" id="UP000321629"/>
    </source>
</evidence>
<keyword evidence="3" id="KW-0819">tRNA processing</keyword>
<dbReference type="Pfam" id="PF01743">
    <property type="entry name" value="PolyA_pol"/>
    <property type="match status" value="1"/>
</dbReference>
<evidence type="ECO:0000256" key="2">
    <source>
        <dbReference type="ARBA" id="ARBA00022679"/>
    </source>
</evidence>
<dbReference type="InterPro" id="IPR050264">
    <property type="entry name" value="Bact_CCA-adding_enz_type3_sf"/>
</dbReference>
<dbReference type="PANTHER" id="PTHR46173">
    <property type="entry name" value="CCA TRNA NUCLEOTIDYLTRANSFERASE 1, MITOCHONDRIAL"/>
    <property type="match status" value="1"/>
</dbReference>
<dbReference type="SUPFAM" id="SSF81891">
    <property type="entry name" value="Poly A polymerase C-terminal region-like"/>
    <property type="match status" value="1"/>
</dbReference>
<comment type="similarity">
    <text evidence="7">Belongs to the tRNA nucleotidyltransferase/poly(A) polymerase family.</text>
</comment>
<dbReference type="GO" id="GO:0000049">
    <property type="term" value="F:tRNA binding"/>
    <property type="evidence" value="ECO:0007669"/>
    <property type="project" value="TreeGrafter"/>
</dbReference>
<evidence type="ECO:0000256" key="3">
    <source>
        <dbReference type="ARBA" id="ARBA00022694"/>
    </source>
</evidence>
<evidence type="ECO:0000256" key="7">
    <source>
        <dbReference type="RuleBase" id="RU003953"/>
    </source>
</evidence>
<dbReference type="AlphaFoldDB" id="A0A5C7DXP8"/>
<dbReference type="InterPro" id="IPR043519">
    <property type="entry name" value="NT_sf"/>
</dbReference>
<dbReference type="InterPro" id="IPR002646">
    <property type="entry name" value="PolA_pol_head_dom"/>
</dbReference>
<dbReference type="GO" id="GO:0008033">
    <property type="term" value="P:tRNA processing"/>
    <property type="evidence" value="ECO:0007669"/>
    <property type="project" value="UniProtKB-KW"/>
</dbReference>
<organism evidence="9 10">
    <name type="scientific">Campylobacter volucris</name>
    <dbReference type="NCBI Taxonomy" id="1031542"/>
    <lineage>
        <taxon>Bacteria</taxon>
        <taxon>Pseudomonadati</taxon>
        <taxon>Campylobacterota</taxon>
        <taxon>Epsilonproteobacteria</taxon>
        <taxon>Campylobacterales</taxon>
        <taxon>Campylobacteraceae</taxon>
        <taxon>Campylobacter</taxon>
    </lineage>
</organism>
<dbReference type="GO" id="GO:0046872">
    <property type="term" value="F:metal ion binding"/>
    <property type="evidence" value="ECO:0007669"/>
    <property type="project" value="UniProtKB-KW"/>
</dbReference>
<dbReference type="RefSeq" id="WP_147555003.1">
    <property type="nucleotide sequence ID" value="NZ_VOWJ01000013.1"/>
</dbReference>
<protein>
    <submittedName>
        <fullName evidence="9">CCA tRNA nucleotidyltransferase</fullName>
    </submittedName>
</protein>
<dbReference type="CDD" id="cd05398">
    <property type="entry name" value="NT_ClassII-CCAase"/>
    <property type="match status" value="1"/>
</dbReference>
<evidence type="ECO:0000256" key="6">
    <source>
        <dbReference type="ARBA" id="ARBA00022842"/>
    </source>
</evidence>
<feature type="domain" description="Poly A polymerase head" evidence="8">
    <location>
        <begin position="28"/>
        <end position="148"/>
    </location>
</feature>
<dbReference type="EMBL" id="VOWJ01000013">
    <property type="protein sequence ID" value="TXE89370.1"/>
    <property type="molecule type" value="Genomic_DNA"/>
</dbReference>
<dbReference type="SUPFAM" id="SSF81301">
    <property type="entry name" value="Nucleotidyltransferase"/>
    <property type="match status" value="1"/>
</dbReference>
<gene>
    <name evidence="9" type="ORF">FPD38_01340</name>
</gene>
<sequence length="370" mass="43952">MQKLKIDLKNNNDFLSIKKILQPHTKRAYLVGGCVRNSFLNLPSNDYDIEIYDIDPLKFDQLMAQLGAKGFGKSFFVYKYKNFDLALARYENKTSIGHKGFEVKICNDEKDGAKRRDFTINALMINIFDYKFYDFYDGLKDLNLKILRHINDESFIEDSLRILRAISFACRFDLNIADTTLALMQNMDISDLSRERINEELYKIFKTSNLDKAYEFFQILNLEDKIFYYKSYNDQNFKTLLSMSQKYVKDEALFLYLYLNFFQISKDDFFKKTKIKKEFLKKSEQKFILDKISDFDLATIALEFRLCDWLGLWNDERIKQAKKINLFNKKFENKICAKDLIKQGYIGKDLGVKLHESKLEEIKKYLKELV</sequence>
<keyword evidence="2 7" id="KW-0808">Transferase</keyword>
<comment type="caution">
    <text evidence="9">The sequence shown here is derived from an EMBL/GenBank/DDBJ whole genome shotgun (WGS) entry which is preliminary data.</text>
</comment>
<accession>A0A5C7DXP8</accession>
<comment type="cofactor">
    <cofactor evidence="1">
        <name>Mg(2+)</name>
        <dbReference type="ChEBI" id="CHEBI:18420"/>
    </cofactor>
</comment>
<keyword evidence="4" id="KW-0548">Nucleotidyltransferase</keyword>
<keyword evidence="7" id="KW-0694">RNA-binding</keyword>
<evidence type="ECO:0000313" key="9">
    <source>
        <dbReference type="EMBL" id="TXE89370.1"/>
    </source>
</evidence>
<dbReference type="GO" id="GO:0016779">
    <property type="term" value="F:nucleotidyltransferase activity"/>
    <property type="evidence" value="ECO:0007669"/>
    <property type="project" value="UniProtKB-KW"/>
</dbReference>